<organism evidence="3">
    <name type="scientific">bioreactor metagenome</name>
    <dbReference type="NCBI Taxonomy" id="1076179"/>
    <lineage>
        <taxon>unclassified sequences</taxon>
        <taxon>metagenomes</taxon>
        <taxon>ecological metagenomes</taxon>
    </lineage>
</organism>
<feature type="domain" description="DUF434" evidence="1">
    <location>
        <begin position="272"/>
        <end position="327"/>
    </location>
</feature>
<comment type="caution">
    <text evidence="3">The sequence shown here is derived from an EMBL/GenBank/DDBJ whole genome shotgun (WGS) entry which is preliminary data.</text>
</comment>
<gene>
    <name evidence="3" type="ORF">SDC9_106167</name>
</gene>
<proteinExistence type="predicted"/>
<dbReference type="AlphaFoldDB" id="A0A645B1P5"/>
<evidence type="ECO:0008006" key="4">
    <source>
        <dbReference type="Google" id="ProtNLM"/>
    </source>
</evidence>
<reference evidence="3" key="1">
    <citation type="submission" date="2019-08" db="EMBL/GenBank/DDBJ databases">
        <authorList>
            <person name="Kucharzyk K."/>
            <person name="Murdoch R.W."/>
            <person name="Higgins S."/>
            <person name="Loffler F."/>
        </authorList>
    </citation>
    <scope>NUCLEOTIDE SEQUENCE</scope>
</reference>
<dbReference type="InterPro" id="IPR007368">
    <property type="entry name" value="DUF434"/>
</dbReference>
<evidence type="ECO:0000313" key="3">
    <source>
        <dbReference type="EMBL" id="MPM59327.1"/>
    </source>
</evidence>
<dbReference type="EMBL" id="VSSQ01017237">
    <property type="protein sequence ID" value="MPM59327.1"/>
    <property type="molecule type" value="Genomic_DNA"/>
</dbReference>
<dbReference type="PANTHER" id="PTHR42252:SF1">
    <property type="entry name" value="DUF434 DOMAIN-CONTAINING PROTEIN"/>
    <property type="match status" value="1"/>
</dbReference>
<name>A0A645B1P5_9ZZZZ</name>
<dbReference type="InterPro" id="IPR041652">
    <property type="entry name" value="DUF5616"/>
</dbReference>
<dbReference type="PANTHER" id="PTHR42252">
    <property type="entry name" value="DUF5616 DOMAIN-CONTAINING PROTEIN"/>
    <property type="match status" value="1"/>
</dbReference>
<evidence type="ECO:0000259" key="2">
    <source>
        <dbReference type="Pfam" id="PF18481"/>
    </source>
</evidence>
<sequence>MFEEGFLPVSSINEVRRKLTEAINNEIINSYNENKKLNERSFKEPSYDYVKTEVPEKMFYITTVEQLKALKQLGEKDIIFNPFIRNSKLSIDRLLQEEVNIYLKAPNIIKEEFNYVERYINDNLKNIKGIVTANLGIINKFNSILPIIGDYKLNIFNSYSLEFFNKAISESLISVELNKKEISSLSKRISSGLQMLVYGRIEVMVSEYCPIGSTYGGKCDSKQCNNYCERGNFKLIDRMDNKFPVYTDKFCRSYILNSVPLNLVPNIKELEKLKKAKEEIEWLLNRDYKIDPLVNFVSNKYQFTNRQRDAIKRSVSSYEKNTIRKSKRLPINKMNEGTIHIDGFNLIITLEVALSKGTLIRGSDDNIRDLAGLRGTYKIIDKTEEAINLIGIFLEKYSCSSVKFYLDSPVSNSRNLKYKILELSENWKMNIEVELVNNADIILENLDRVVSSDAAIIDKCISYFNISKVIIDEYIKDTNVIDFN</sequence>
<dbReference type="Pfam" id="PF18481">
    <property type="entry name" value="DUF5616"/>
    <property type="match status" value="1"/>
</dbReference>
<feature type="domain" description="DUF5616" evidence="2">
    <location>
        <begin position="332"/>
        <end position="468"/>
    </location>
</feature>
<protein>
    <recommendedName>
        <fullName evidence="4">Peptidase U32 collagenase domain-containing protein</fullName>
    </recommendedName>
</protein>
<evidence type="ECO:0000259" key="1">
    <source>
        <dbReference type="Pfam" id="PF04256"/>
    </source>
</evidence>
<accession>A0A645B1P5</accession>
<dbReference type="Pfam" id="PF04256">
    <property type="entry name" value="DUF434"/>
    <property type="match status" value="1"/>
</dbReference>